<organism evidence="2 3">
    <name type="scientific">Streblomastix strix</name>
    <dbReference type="NCBI Taxonomy" id="222440"/>
    <lineage>
        <taxon>Eukaryota</taxon>
        <taxon>Metamonada</taxon>
        <taxon>Preaxostyla</taxon>
        <taxon>Oxymonadida</taxon>
        <taxon>Streblomastigidae</taxon>
        <taxon>Streblomastix</taxon>
    </lineage>
</organism>
<dbReference type="InterPro" id="IPR011010">
    <property type="entry name" value="DNA_brk_join_enz"/>
</dbReference>
<feature type="compositionally biased region" description="Polar residues" evidence="1">
    <location>
        <begin position="279"/>
        <end position="290"/>
    </location>
</feature>
<dbReference type="SUPFAM" id="SSF56349">
    <property type="entry name" value="DNA breaking-rejoining enzymes"/>
    <property type="match status" value="1"/>
</dbReference>
<evidence type="ECO:0008006" key="4">
    <source>
        <dbReference type="Google" id="ProtNLM"/>
    </source>
</evidence>
<gene>
    <name evidence="2" type="ORF">EZS28_029554</name>
</gene>
<dbReference type="EMBL" id="SNRW01011614">
    <property type="protein sequence ID" value="KAA6374920.1"/>
    <property type="molecule type" value="Genomic_DNA"/>
</dbReference>
<dbReference type="Proteomes" id="UP000324800">
    <property type="component" value="Unassembled WGS sequence"/>
</dbReference>
<accession>A0A5J4UXK6</accession>
<feature type="region of interest" description="Disordered" evidence="1">
    <location>
        <begin position="254"/>
        <end position="300"/>
    </location>
</feature>
<proteinExistence type="predicted"/>
<feature type="compositionally biased region" description="Acidic residues" evidence="1">
    <location>
        <begin position="255"/>
        <end position="269"/>
    </location>
</feature>
<dbReference type="GO" id="GO:0003677">
    <property type="term" value="F:DNA binding"/>
    <property type="evidence" value="ECO:0007669"/>
    <property type="project" value="InterPro"/>
</dbReference>
<evidence type="ECO:0000313" key="2">
    <source>
        <dbReference type="EMBL" id="KAA6374920.1"/>
    </source>
</evidence>
<reference evidence="2 3" key="1">
    <citation type="submission" date="2019-03" db="EMBL/GenBank/DDBJ databases">
        <title>Single cell metagenomics reveals metabolic interactions within the superorganism composed of flagellate Streblomastix strix and complex community of Bacteroidetes bacteria on its surface.</title>
        <authorList>
            <person name="Treitli S.C."/>
            <person name="Kolisko M."/>
            <person name="Husnik F."/>
            <person name="Keeling P."/>
            <person name="Hampl V."/>
        </authorList>
    </citation>
    <scope>NUCLEOTIDE SEQUENCE [LARGE SCALE GENOMIC DNA]</scope>
    <source>
        <strain evidence="2">ST1C</strain>
    </source>
</reference>
<dbReference type="AlphaFoldDB" id="A0A5J4UXK6"/>
<sequence length="300" mass="34069">MANFLSDLMEKGASDNLLKSCRGALAVLLSFIGYKEEEVHSKLVGQLMKPVLMRTRHKDREIEQWDLKMLLEQIINEEVELLQSNLSFEEIMAISLILRMIFIVARLAELFRATLINETEKEITFETVILKKPSRIIELKIKNALDQRICPVRWWNVQYKNRDKDLIPTIGYFWNTSKLNKTNSPDSLSKGIRSLMQKAGIARGANATAIDRFTHHSDVASTVRQYYDKNGTFTYQQLDNDNMGALIAEVKEESTGESESEIQAEEELGLADHKPGTRVLSTQRVQQTKGELTFSGGGDA</sequence>
<name>A0A5J4UXK6_9EUKA</name>
<evidence type="ECO:0000256" key="1">
    <source>
        <dbReference type="SAM" id="MobiDB-lite"/>
    </source>
</evidence>
<evidence type="ECO:0000313" key="3">
    <source>
        <dbReference type="Proteomes" id="UP000324800"/>
    </source>
</evidence>
<comment type="caution">
    <text evidence="2">The sequence shown here is derived from an EMBL/GenBank/DDBJ whole genome shotgun (WGS) entry which is preliminary data.</text>
</comment>
<protein>
    <recommendedName>
        <fullName evidence="4">Tyr recombinase domain-containing protein</fullName>
    </recommendedName>
</protein>